<name>A0A3G5A533_9VIRU</name>
<feature type="region of interest" description="Disordered" evidence="1">
    <location>
        <begin position="1"/>
        <end position="40"/>
    </location>
</feature>
<accession>A0A3G5A533</accession>
<organism evidence="2">
    <name type="scientific">Harvfovirus sp</name>
    <dbReference type="NCBI Taxonomy" id="2487768"/>
    <lineage>
        <taxon>Viruses</taxon>
        <taxon>Varidnaviria</taxon>
        <taxon>Bamfordvirae</taxon>
        <taxon>Nucleocytoviricota</taxon>
        <taxon>Megaviricetes</taxon>
        <taxon>Imitervirales</taxon>
        <taxon>Mimiviridae</taxon>
        <taxon>Klosneuvirinae</taxon>
    </lineage>
</organism>
<evidence type="ECO:0000313" key="2">
    <source>
        <dbReference type="EMBL" id="AYV80933.1"/>
    </source>
</evidence>
<proteinExistence type="predicted"/>
<gene>
    <name evidence="2" type="ORF">Harvfovirus10_31</name>
</gene>
<sequence>MKMNKKAEDETARDGGAHGVNYGARGSSLSHNEYKSFETK</sequence>
<protein>
    <submittedName>
        <fullName evidence="2">Uncharacterized protein</fullName>
    </submittedName>
</protein>
<reference evidence="2" key="1">
    <citation type="submission" date="2018-10" db="EMBL/GenBank/DDBJ databases">
        <title>Hidden diversity of soil giant viruses.</title>
        <authorList>
            <person name="Schulz F."/>
            <person name="Alteio L."/>
            <person name="Goudeau D."/>
            <person name="Ryan E.M."/>
            <person name="Malmstrom R.R."/>
            <person name="Blanchard J."/>
            <person name="Woyke T."/>
        </authorList>
    </citation>
    <scope>NUCLEOTIDE SEQUENCE</scope>
    <source>
        <strain evidence="2">HAV1</strain>
    </source>
</reference>
<feature type="compositionally biased region" description="Basic and acidic residues" evidence="1">
    <location>
        <begin position="1"/>
        <end position="16"/>
    </location>
</feature>
<dbReference type="EMBL" id="MK072252">
    <property type="protein sequence ID" value="AYV80933.1"/>
    <property type="molecule type" value="Genomic_DNA"/>
</dbReference>
<evidence type="ECO:0000256" key="1">
    <source>
        <dbReference type="SAM" id="MobiDB-lite"/>
    </source>
</evidence>